<dbReference type="PANTHER" id="PTHR12001">
    <property type="entry name" value="GERANYLGERANYL PYROPHOSPHATE SYNTHASE"/>
    <property type="match status" value="1"/>
</dbReference>
<dbReference type="GO" id="GO:0004659">
    <property type="term" value="F:prenyltransferase activity"/>
    <property type="evidence" value="ECO:0007669"/>
    <property type="project" value="InterPro"/>
</dbReference>
<dbReference type="InterPro" id="IPR008949">
    <property type="entry name" value="Isoprenoid_synthase_dom_sf"/>
</dbReference>
<comment type="similarity">
    <text evidence="2 6">Belongs to the FPP/GGPP synthase family.</text>
</comment>
<evidence type="ECO:0000256" key="1">
    <source>
        <dbReference type="ARBA" id="ARBA00001946"/>
    </source>
</evidence>
<keyword evidence="5" id="KW-0460">Magnesium</keyword>
<organism evidence="7 8">
    <name type="scientific">Bifidobacterium choloepi</name>
    <dbReference type="NCBI Taxonomy" id="2614131"/>
    <lineage>
        <taxon>Bacteria</taxon>
        <taxon>Bacillati</taxon>
        <taxon>Actinomycetota</taxon>
        <taxon>Actinomycetes</taxon>
        <taxon>Bifidobacteriales</taxon>
        <taxon>Bifidobacteriaceae</taxon>
        <taxon>Bifidobacterium</taxon>
    </lineage>
</organism>
<keyword evidence="4" id="KW-0479">Metal-binding</keyword>
<evidence type="ECO:0000256" key="6">
    <source>
        <dbReference type="RuleBase" id="RU004466"/>
    </source>
</evidence>
<evidence type="ECO:0000313" key="8">
    <source>
        <dbReference type="Proteomes" id="UP000469292"/>
    </source>
</evidence>
<dbReference type="EMBL" id="VYSG01000002">
    <property type="protein sequence ID" value="NEG70136.1"/>
    <property type="molecule type" value="Genomic_DNA"/>
</dbReference>
<reference evidence="7 8" key="1">
    <citation type="submission" date="2019-09" db="EMBL/GenBank/DDBJ databases">
        <title>Phylogenetic characterization of a novel taxon of the genus Bifidobacterium: Bifidobacterium choloepi sp. nov.</title>
        <authorList>
            <person name="Modesto M."/>
            <person name="Satti M."/>
        </authorList>
    </citation>
    <scope>NUCLEOTIDE SEQUENCE [LARGE SCALE GENOMIC DNA]</scope>
    <source>
        <strain evidence="7 8">BRDM6</strain>
    </source>
</reference>
<dbReference type="CDD" id="cd00685">
    <property type="entry name" value="Trans_IPPS_HT"/>
    <property type="match status" value="1"/>
</dbReference>
<keyword evidence="8" id="KW-1185">Reference proteome</keyword>
<dbReference type="Pfam" id="PF00348">
    <property type="entry name" value="polyprenyl_synt"/>
    <property type="match status" value="1"/>
</dbReference>
<dbReference type="AlphaFoldDB" id="A0A6I5N100"/>
<evidence type="ECO:0000256" key="4">
    <source>
        <dbReference type="ARBA" id="ARBA00022723"/>
    </source>
</evidence>
<dbReference type="Proteomes" id="UP000469292">
    <property type="component" value="Unassembled WGS sequence"/>
</dbReference>
<dbReference type="GO" id="GO:0046872">
    <property type="term" value="F:metal ion binding"/>
    <property type="evidence" value="ECO:0007669"/>
    <property type="project" value="UniProtKB-KW"/>
</dbReference>
<protein>
    <submittedName>
        <fullName evidence="7">Polyprenyl synthetase family protein</fullName>
    </submittedName>
</protein>
<evidence type="ECO:0000256" key="2">
    <source>
        <dbReference type="ARBA" id="ARBA00006706"/>
    </source>
</evidence>
<evidence type="ECO:0000256" key="3">
    <source>
        <dbReference type="ARBA" id="ARBA00022679"/>
    </source>
</evidence>
<comment type="cofactor">
    <cofactor evidence="1">
        <name>Mg(2+)</name>
        <dbReference type="ChEBI" id="CHEBI:18420"/>
    </cofactor>
</comment>
<dbReference type="PROSITE" id="PS00444">
    <property type="entry name" value="POLYPRENYL_SYNTHASE_2"/>
    <property type="match status" value="1"/>
</dbReference>
<comment type="caution">
    <text evidence="7">The sequence shown here is derived from an EMBL/GenBank/DDBJ whole genome shotgun (WGS) entry which is preliminary data.</text>
</comment>
<dbReference type="PROSITE" id="PS00723">
    <property type="entry name" value="POLYPRENYL_SYNTHASE_1"/>
    <property type="match status" value="1"/>
</dbReference>
<evidence type="ECO:0000313" key="7">
    <source>
        <dbReference type="EMBL" id="NEG70136.1"/>
    </source>
</evidence>
<proteinExistence type="inferred from homology"/>
<dbReference type="PANTHER" id="PTHR12001:SF85">
    <property type="entry name" value="SHORT CHAIN ISOPRENYL DIPHOSPHATE SYNTHASE"/>
    <property type="match status" value="1"/>
</dbReference>
<evidence type="ECO:0000256" key="5">
    <source>
        <dbReference type="ARBA" id="ARBA00022842"/>
    </source>
</evidence>
<dbReference type="SFLD" id="SFLDS00005">
    <property type="entry name" value="Isoprenoid_Synthase_Type_I"/>
    <property type="match status" value="1"/>
</dbReference>
<sequence length="376" mass="39092">MSVSADLEQIEPRISSLVARHAGAGIVDVDDDSSATGLCGALRPTMDAVAAQALTSSEGGKRLRALLTLAAHDAVAAGDASPSPARDAVLDVACAIEVFQTAALVHDDIIDDSDLRRGKPSAHRALSAMAGDDAVGEGLGIMLGDLLATACIGIVNAAATSLPHSGRLLDVFLRMQREVEVGQILDLSIETMALDDPAALAAASLDVFRWKTASYTTVAPLELGFLAAGMAPADAHRHAVAVGRPLGVAFQLADDLLDVAGSPGVTGKPVGGDIREGKRNVLLADALAALGGPGRGTADGERLKEIFTAVRRTDDDVEFAIATFRATGAIGRSEERIRDLWRESCRAMDTMELDRGAAARLKSMCARFLPADLVNE</sequence>
<dbReference type="Gene3D" id="1.10.600.10">
    <property type="entry name" value="Farnesyl Diphosphate Synthase"/>
    <property type="match status" value="1"/>
</dbReference>
<name>A0A6I5N100_9BIFI</name>
<dbReference type="GO" id="GO:0008299">
    <property type="term" value="P:isoprenoid biosynthetic process"/>
    <property type="evidence" value="ECO:0007669"/>
    <property type="project" value="InterPro"/>
</dbReference>
<gene>
    <name evidence="7" type="ORF">F6S87_05935</name>
</gene>
<dbReference type="InterPro" id="IPR000092">
    <property type="entry name" value="Polyprenyl_synt"/>
</dbReference>
<dbReference type="RefSeq" id="WP_163227733.1">
    <property type="nucleotide sequence ID" value="NZ_VYSG01000002.1"/>
</dbReference>
<dbReference type="SUPFAM" id="SSF48576">
    <property type="entry name" value="Terpenoid synthases"/>
    <property type="match status" value="1"/>
</dbReference>
<keyword evidence="3 6" id="KW-0808">Transferase</keyword>
<dbReference type="InterPro" id="IPR033749">
    <property type="entry name" value="Polyprenyl_synt_CS"/>
</dbReference>
<accession>A0A6I5N100</accession>